<organism evidence="2">
    <name type="scientific">gut metagenome</name>
    <dbReference type="NCBI Taxonomy" id="749906"/>
    <lineage>
        <taxon>unclassified sequences</taxon>
        <taxon>metagenomes</taxon>
        <taxon>organismal metagenomes</taxon>
    </lineage>
</organism>
<sequence>MGKTKKFEEPSLEDEKKLNDVIENRKEEVFLLGRKWKIGYLRNGTRRMVSDVVLSEKDDSKVNSKCAALLLLNGYFKIFFLYWFLWRWFYYVKQYHDSELLKVIEACKKKVDLESYYVSTIYLTEMRDTMMTMTREEVNRFLQEKRGVQHGSSEKNMDASLNP</sequence>
<evidence type="ECO:0000313" key="2">
    <source>
        <dbReference type="EMBL" id="EJW95617.1"/>
    </source>
</evidence>
<comment type="caution">
    <text evidence="2">The sequence shown here is derived from an EMBL/GenBank/DDBJ whole genome shotgun (WGS) entry which is preliminary data.</text>
</comment>
<dbReference type="AlphaFoldDB" id="J9G1E0"/>
<proteinExistence type="predicted"/>
<keyword evidence="1" id="KW-0812">Transmembrane</keyword>
<dbReference type="EMBL" id="AMCI01005710">
    <property type="protein sequence ID" value="EJW95617.1"/>
    <property type="molecule type" value="Genomic_DNA"/>
</dbReference>
<feature type="transmembrane region" description="Helical" evidence="1">
    <location>
        <begin position="66"/>
        <end position="85"/>
    </location>
</feature>
<protein>
    <submittedName>
        <fullName evidence="2">Uncharacterized protein</fullName>
    </submittedName>
</protein>
<evidence type="ECO:0000256" key="1">
    <source>
        <dbReference type="SAM" id="Phobius"/>
    </source>
</evidence>
<keyword evidence="1" id="KW-0472">Membrane</keyword>
<reference evidence="2" key="1">
    <citation type="journal article" date="2012" name="PLoS ONE">
        <title>Gene sets for utilization of primary and secondary nutrition supplies in the distal gut of endangered iberian lynx.</title>
        <authorList>
            <person name="Alcaide M."/>
            <person name="Messina E."/>
            <person name="Richter M."/>
            <person name="Bargiela R."/>
            <person name="Peplies J."/>
            <person name="Huws S.A."/>
            <person name="Newbold C.J."/>
            <person name="Golyshin P.N."/>
            <person name="Simon M.A."/>
            <person name="Lopez G."/>
            <person name="Yakimov M.M."/>
            <person name="Ferrer M."/>
        </authorList>
    </citation>
    <scope>NUCLEOTIDE SEQUENCE</scope>
</reference>
<keyword evidence="1" id="KW-1133">Transmembrane helix</keyword>
<gene>
    <name evidence="2" type="ORF">EVA_16299</name>
</gene>
<accession>J9G1E0</accession>
<name>J9G1E0_9ZZZZ</name>